<keyword evidence="6 11" id="KW-0798">TonB box</keyword>
<dbReference type="Gene3D" id="2.170.130.10">
    <property type="entry name" value="TonB-dependent receptor, plug domain"/>
    <property type="match status" value="1"/>
</dbReference>
<dbReference type="AlphaFoldDB" id="A0A4U8TBB4"/>
<name>A0A4U8TBB4_9HELI</name>
<evidence type="ECO:0000313" key="15">
    <source>
        <dbReference type="Proteomes" id="UP000029733"/>
    </source>
</evidence>
<evidence type="ECO:0000259" key="12">
    <source>
        <dbReference type="Pfam" id="PF00593"/>
    </source>
</evidence>
<dbReference type="Pfam" id="PF07715">
    <property type="entry name" value="Plug"/>
    <property type="match status" value="1"/>
</dbReference>
<accession>A0A4U8TBB4</accession>
<dbReference type="InterPro" id="IPR012910">
    <property type="entry name" value="Plug_dom"/>
</dbReference>
<dbReference type="CDD" id="cd01347">
    <property type="entry name" value="ligand_gated_channel"/>
    <property type="match status" value="1"/>
</dbReference>
<dbReference type="InterPro" id="IPR036942">
    <property type="entry name" value="Beta-barrel_TonB_sf"/>
</dbReference>
<keyword evidence="8 14" id="KW-0675">Receptor</keyword>
<sequence>MPHTHKFDKLITTGSALQSDVSLIPGNVSVVDSQTISTMPNTKIADVVKKLAGVRIHDDFSFNPRPQIKIRGINYGTLVMLDGVILSDLEGEARILNQISLYDVKRVEVARGSFASLYGTNAMGGVINFITDMPQDFEAQAIMGYGHELSKNTGDNTFRFYGSVGDVFFDKKLKIKLSAGYTSSDIEAGFPTYLANNAVNTAALAGMSGYYVDKAGKYILGTGGRRQLEIYDIRFKARLDMGERDSVETMVSFSNHNNTFGKWRSFLSDANGNATHLVNGRDYFVGSGFGGIGSYSHLLGNLTYTHAYDNAFLKVALSSVNLFSTWQDANVASGADRNGGAGTTQDINSSSNYLDIIYQNTYFSNHTISAATQFRYYKLTQKQRNMTNWLINSSRGDTYRSFGSEAFVASGYVNVDSQWTSSISSTLGLRYDLWQNFNGYFYNQANTTQNSDNQSNSLSIFSPKLGINYNPSLNDAQNLIFKASIGTGFRMPTMRDKYFTPAGMIWSISPSLKHERAISFDVGAEYALDSQTLNGVLNTSLYYFHIELDDMIYRAGNGSAANPTRYMNAGKGRILGVEYAFSLPLFVHRLSLDGNYTLTHATIVDNPINPATEGKQLATIPRHTANLSLNYAPRITQNAKGGGIYGSLWAFYVAPFYVDDLNTTPLKNTFGYYEEQFSLNAKVGYAFNNGLDVSLSAYNITNNRYYDYYQVSGTSLYAQLGYKY</sequence>
<evidence type="ECO:0000256" key="6">
    <source>
        <dbReference type="ARBA" id="ARBA00023077"/>
    </source>
</evidence>
<keyword evidence="5" id="KW-0732">Signal</keyword>
<protein>
    <submittedName>
        <fullName evidence="14">TonB-dependent receptor</fullName>
    </submittedName>
</protein>
<gene>
    <name evidence="14" type="ORF">LS71_000130</name>
</gene>
<dbReference type="EMBL" id="JRPR02000001">
    <property type="protein sequence ID" value="TLD97210.1"/>
    <property type="molecule type" value="Genomic_DNA"/>
</dbReference>
<dbReference type="Proteomes" id="UP000029733">
    <property type="component" value="Unassembled WGS sequence"/>
</dbReference>
<comment type="subcellular location">
    <subcellularLocation>
        <location evidence="1 10">Cell outer membrane</location>
        <topology evidence="1 10">Multi-pass membrane protein</topology>
    </subcellularLocation>
</comment>
<dbReference type="InterPro" id="IPR037066">
    <property type="entry name" value="Plug_dom_sf"/>
</dbReference>
<reference evidence="14 15" key="1">
    <citation type="journal article" date="2014" name="Genome Announc.">
        <title>Draft genome sequences of eight enterohepatic helicobacter species isolated from both laboratory and wild rodents.</title>
        <authorList>
            <person name="Sheh A."/>
            <person name="Shen Z."/>
            <person name="Fox J.G."/>
        </authorList>
    </citation>
    <scope>NUCLEOTIDE SEQUENCE [LARGE SCALE GENOMIC DNA]</scope>
    <source>
        <strain evidence="14 15">MIT 09-6949</strain>
    </source>
</reference>
<evidence type="ECO:0000259" key="13">
    <source>
        <dbReference type="Pfam" id="PF07715"/>
    </source>
</evidence>
<evidence type="ECO:0000313" key="14">
    <source>
        <dbReference type="EMBL" id="TLD97210.1"/>
    </source>
</evidence>
<dbReference type="InterPro" id="IPR000531">
    <property type="entry name" value="Beta-barrel_TonB"/>
</dbReference>
<evidence type="ECO:0000256" key="8">
    <source>
        <dbReference type="ARBA" id="ARBA00023170"/>
    </source>
</evidence>
<dbReference type="SUPFAM" id="SSF56935">
    <property type="entry name" value="Porins"/>
    <property type="match status" value="1"/>
</dbReference>
<evidence type="ECO:0000256" key="9">
    <source>
        <dbReference type="ARBA" id="ARBA00023237"/>
    </source>
</evidence>
<keyword evidence="7 10" id="KW-0472">Membrane</keyword>
<proteinExistence type="inferred from homology"/>
<organism evidence="14 15">
    <name type="scientific">Helicobacter jaachi</name>
    <dbReference type="NCBI Taxonomy" id="1677920"/>
    <lineage>
        <taxon>Bacteria</taxon>
        <taxon>Pseudomonadati</taxon>
        <taxon>Campylobacterota</taxon>
        <taxon>Epsilonproteobacteria</taxon>
        <taxon>Campylobacterales</taxon>
        <taxon>Helicobacteraceae</taxon>
        <taxon>Helicobacter</taxon>
    </lineage>
</organism>
<dbReference type="Gene3D" id="2.40.170.20">
    <property type="entry name" value="TonB-dependent receptor, beta-barrel domain"/>
    <property type="match status" value="1"/>
</dbReference>
<evidence type="ECO:0000256" key="3">
    <source>
        <dbReference type="ARBA" id="ARBA00022452"/>
    </source>
</evidence>
<dbReference type="Pfam" id="PF00593">
    <property type="entry name" value="TonB_dep_Rec_b-barrel"/>
    <property type="match status" value="1"/>
</dbReference>
<keyword evidence="15" id="KW-1185">Reference proteome</keyword>
<dbReference type="GO" id="GO:0009279">
    <property type="term" value="C:cell outer membrane"/>
    <property type="evidence" value="ECO:0007669"/>
    <property type="project" value="UniProtKB-SubCell"/>
</dbReference>
<dbReference type="RefSeq" id="WP_138109769.1">
    <property type="nucleotide sequence ID" value="NZ_JRPR02000001.1"/>
</dbReference>
<feature type="domain" description="TonB-dependent receptor plug" evidence="13">
    <location>
        <begin position="24"/>
        <end position="126"/>
    </location>
</feature>
<evidence type="ECO:0000256" key="10">
    <source>
        <dbReference type="PROSITE-ProRule" id="PRU01360"/>
    </source>
</evidence>
<dbReference type="GO" id="GO:0044718">
    <property type="term" value="P:siderophore transmembrane transport"/>
    <property type="evidence" value="ECO:0007669"/>
    <property type="project" value="TreeGrafter"/>
</dbReference>
<dbReference type="InterPro" id="IPR039426">
    <property type="entry name" value="TonB-dep_rcpt-like"/>
</dbReference>
<evidence type="ECO:0000256" key="5">
    <source>
        <dbReference type="ARBA" id="ARBA00022729"/>
    </source>
</evidence>
<dbReference type="PANTHER" id="PTHR30069:SF29">
    <property type="entry name" value="HEMOGLOBIN AND HEMOGLOBIN-HAPTOGLOBIN-BINDING PROTEIN 1-RELATED"/>
    <property type="match status" value="1"/>
</dbReference>
<keyword evidence="2 10" id="KW-0813">Transport</keyword>
<evidence type="ECO:0000256" key="1">
    <source>
        <dbReference type="ARBA" id="ARBA00004571"/>
    </source>
</evidence>
<evidence type="ECO:0000256" key="11">
    <source>
        <dbReference type="RuleBase" id="RU003357"/>
    </source>
</evidence>
<dbReference type="STRING" id="1677920.LS71_09050"/>
<evidence type="ECO:0000256" key="4">
    <source>
        <dbReference type="ARBA" id="ARBA00022692"/>
    </source>
</evidence>
<keyword evidence="4 10" id="KW-0812">Transmembrane</keyword>
<evidence type="ECO:0000256" key="2">
    <source>
        <dbReference type="ARBA" id="ARBA00022448"/>
    </source>
</evidence>
<dbReference type="PROSITE" id="PS52016">
    <property type="entry name" value="TONB_DEPENDENT_REC_3"/>
    <property type="match status" value="1"/>
</dbReference>
<dbReference type="GO" id="GO:0015344">
    <property type="term" value="F:siderophore uptake transmembrane transporter activity"/>
    <property type="evidence" value="ECO:0007669"/>
    <property type="project" value="TreeGrafter"/>
</dbReference>
<dbReference type="OrthoDB" id="5389752at2"/>
<keyword evidence="3 10" id="KW-1134">Transmembrane beta strand</keyword>
<dbReference type="PANTHER" id="PTHR30069">
    <property type="entry name" value="TONB-DEPENDENT OUTER MEMBRANE RECEPTOR"/>
    <property type="match status" value="1"/>
</dbReference>
<keyword evidence="9 10" id="KW-0998">Cell outer membrane</keyword>
<comment type="caution">
    <text evidence="14">The sequence shown here is derived from an EMBL/GenBank/DDBJ whole genome shotgun (WGS) entry which is preliminary data.</text>
</comment>
<evidence type="ECO:0000256" key="7">
    <source>
        <dbReference type="ARBA" id="ARBA00023136"/>
    </source>
</evidence>
<comment type="similarity">
    <text evidence="10 11">Belongs to the TonB-dependent receptor family.</text>
</comment>
<feature type="domain" description="TonB-dependent receptor-like beta-barrel" evidence="12">
    <location>
        <begin position="254"/>
        <end position="700"/>
    </location>
</feature>